<evidence type="ECO:0000313" key="3">
    <source>
        <dbReference type="EMBL" id="KAJ1131170.1"/>
    </source>
</evidence>
<name>A0AAV7PW17_PLEWA</name>
<dbReference type="Gene3D" id="1.20.120.330">
    <property type="entry name" value="Nucleotidyltransferases domain 2"/>
    <property type="match status" value="1"/>
</dbReference>
<keyword evidence="4" id="KW-1185">Reference proteome</keyword>
<dbReference type="Pfam" id="PF05168">
    <property type="entry name" value="HEPN"/>
    <property type="match status" value="1"/>
</dbReference>
<sequence length="705" mass="81352">MFRPYLFKVPPHLAAYSDLFLNIGVEAEPTVRHYARVLATIYEETKDKTSHHPNQHRTLLKATAKIFLLLKECMPIQDVEFLKPLYLPDSHERLYDSSTLVFINCNSSREISHLKGDFKFLIHLEGCSVFNDEYELEKLLKQLPEDIRPKMLSQVTTESLESMVLCNLGDSCELKEQLQGLLLSSSFQEGLTSLLRAQSKGEMSAEKATAECQAVFRNLEIVCCERMQTVLLKGSLPLQGTSLFKDVFIKKGPEGQSQVCLVHKEAMNVRETVNIMSSLAKEINGLMMNLLVPQSMLILLEMLTCESPEEISSVLKKHSILTSKTASQAAFSLPNPGEKISREWHDSLDMNILNCFKVGDYVGYMDPSGEEVYLYAIILEKLELRVCGDTEVEMFRIDLGAGCIVDVSTLDLYQFKKSHINKNNCSKLKMMMENPEEQKGKENKWYEKSERDIKKEIDEQLAVIWKLSLSERKRSIRRLYLTYHPDKNLGQEKLANEICKYLCQVISNLEVDKNCKSEGCSEKQYQGFSEFWSQWDKQAYQHRKYYEEFTRKSDHSYTFWGYHNRRQRRSRPEEASRWFRQADCDLRAASSDIGHSSPEWVCYKVHQAVKKALIAALYKKEGNFSKDCHVYYLATKVSTFSSTLREIAKKVSELEKNGVDDNKTQYPNYHPKPGIPNDCIPSNQEKVVLKMARDVLDRINEYLQQ</sequence>
<proteinExistence type="predicted"/>
<evidence type="ECO:0000313" key="4">
    <source>
        <dbReference type="Proteomes" id="UP001066276"/>
    </source>
</evidence>
<dbReference type="SUPFAM" id="SSF81593">
    <property type="entry name" value="Nucleotidyltransferase substrate binding subunit/domain"/>
    <property type="match status" value="1"/>
</dbReference>
<dbReference type="InterPro" id="IPR036869">
    <property type="entry name" value="J_dom_sf"/>
</dbReference>
<evidence type="ECO:0000259" key="2">
    <source>
        <dbReference type="PROSITE" id="PS50910"/>
    </source>
</evidence>
<feature type="domain" description="HEPN" evidence="2">
    <location>
        <begin position="579"/>
        <end position="695"/>
    </location>
</feature>
<feature type="region of interest" description="Disordered" evidence="1">
    <location>
        <begin position="658"/>
        <end position="677"/>
    </location>
</feature>
<dbReference type="PROSITE" id="PS50910">
    <property type="entry name" value="HEPN"/>
    <property type="match status" value="1"/>
</dbReference>
<reference evidence="3" key="1">
    <citation type="journal article" date="2022" name="bioRxiv">
        <title>Sequencing and chromosome-scale assembly of the giantPleurodeles waltlgenome.</title>
        <authorList>
            <person name="Brown T."/>
            <person name="Elewa A."/>
            <person name="Iarovenko S."/>
            <person name="Subramanian E."/>
            <person name="Araus A.J."/>
            <person name="Petzold A."/>
            <person name="Susuki M."/>
            <person name="Suzuki K.-i.T."/>
            <person name="Hayashi T."/>
            <person name="Toyoda A."/>
            <person name="Oliveira C."/>
            <person name="Osipova E."/>
            <person name="Leigh N.D."/>
            <person name="Simon A."/>
            <person name="Yun M.H."/>
        </authorList>
    </citation>
    <scope>NUCLEOTIDE SEQUENCE</scope>
    <source>
        <strain evidence="3">20211129_DDA</strain>
        <tissue evidence="3">Liver</tissue>
    </source>
</reference>
<dbReference type="AlphaFoldDB" id="A0AAV7PW17"/>
<comment type="caution">
    <text evidence="3">The sequence shown here is derived from an EMBL/GenBank/DDBJ whole genome shotgun (WGS) entry which is preliminary data.</text>
</comment>
<dbReference type="Gene3D" id="1.10.287.110">
    <property type="entry name" value="DnaJ domain"/>
    <property type="match status" value="1"/>
</dbReference>
<protein>
    <recommendedName>
        <fullName evidence="2">HEPN domain-containing protein</fullName>
    </recommendedName>
</protein>
<dbReference type="PANTHER" id="PTHR46919:SF2">
    <property type="entry name" value="SACSIN"/>
    <property type="match status" value="1"/>
</dbReference>
<dbReference type="InterPro" id="IPR007842">
    <property type="entry name" value="HEPN_dom"/>
</dbReference>
<dbReference type="Proteomes" id="UP001066276">
    <property type="component" value="Chromosome 7"/>
</dbReference>
<dbReference type="EMBL" id="JANPWB010000011">
    <property type="protein sequence ID" value="KAJ1131170.1"/>
    <property type="molecule type" value="Genomic_DNA"/>
</dbReference>
<dbReference type="PANTHER" id="PTHR46919">
    <property type="entry name" value="ZINC FINGER, C3HC4 TYPE (RING FINGER) FAMILY PROTEIN"/>
    <property type="match status" value="1"/>
</dbReference>
<organism evidence="3 4">
    <name type="scientific">Pleurodeles waltl</name>
    <name type="common">Iberian ribbed newt</name>
    <dbReference type="NCBI Taxonomy" id="8319"/>
    <lineage>
        <taxon>Eukaryota</taxon>
        <taxon>Metazoa</taxon>
        <taxon>Chordata</taxon>
        <taxon>Craniata</taxon>
        <taxon>Vertebrata</taxon>
        <taxon>Euteleostomi</taxon>
        <taxon>Amphibia</taxon>
        <taxon>Batrachia</taxon>
        <taxon>Caudata</taxon>
        <taxon>Salamandroidea</taxon>
        <taxon>Salamandridae</taxon>
        <taxon>Pleurodelinae</taxon>
        <taxon>Pleurodeles</taxon>
    </lineage>
</organism>
<gene>
    <name evidence="3" type="ORF">NDU88_009509</name>
</gene>
<evidence type="ECO:0000256" key="1">
    <source>
        <dbReference type="SAM" id="MobiDB-lite"/>
    </source>
</evidence>
<accession>A0AAV7PW17</accession>
<dbReference type="SMART" id="SM00748">
    <property type="entry name" value="HEPN"/>
    <property type="match status" value="1"/>
</dbReference>
<dbReference type="SUPFAM" id="SSF46565">
    <property type="entry name" value="Chaperone J-domain"/>
    <property type="match status" value="1"/>
</dbReference>